<organism evidence="1 2">
    <name type="scientific">Thalictrum thalictroides</name>
    <name type="common">Rue-anemone</name>
    <name type="synonym">Anemone thalictroides</name>
    <dbReference type="NCBI Taxonomy" id="46969"/>
    <lineage>
        <taxon>Eukaryota</taxon>
        <taxon>Viridiplantae</taxon>
        <taxon>Streptophyta</taxon>
        <taxon>Embryophyta</taxon>
        <taxon>Tracheophyta</taxon>
        <taxon>Spermatophyta</taxon>
        <taxon>Magnoliopsida</taxon>
        <taxon>Ranunculales</taxon>
        <taxon>Ranunculaceae</taxon>
        <taxon>Thalictroideae</taxon>
        <taxon>Thalictrum</taxon>
    </lineage>
</organism>
<keyword evidence="2" id="KW-1185">Reference proteome</keyword>
<dbReference type="EMBL" id="JABWDY010008897">
    <property type="protein sequence ID" value="KAF5201842.1"/>
    <property type="molecule type" value="Genomic_DNA"/>
</dbReference>
<accession>A0A7J6X0B8</accession>
<name>A0A7J6X0B8_THATH</name>
<gene>
    <name evidence="1" type="ORF">FRX31_008570</name>
</gene>
<evidence type="ECO:0000313" key="1">
    <source>
        <dbReference type="EMBL" id="KAF5201842.1"/>
    </source>
</evidence>
<dbReference type="Proteomes" id="UP000554482">
    <property type="component" value="Unassembled WGS sequence"/>
</dbReference>
<comment type="caution">
    <text evidence="1">The sequence shown here is derived from an EMBL/GenBank/DDBJ whole genome shotgun (WGS) entry which is preliminary data.</text>
</comment>
<proteinExistence type="predicted"/>
<reference evidence="1 2" key="1">
    <citation type="submission" date="2020-06" db="EMBL/GenBank/DDBJ databases">
        <title>Transcriptomic and genomic resources for Thalictrum thalictroides and T. hernandezii: Facilitating candidate gene discovery in an emerging model plant lineage.</title>
        <authorList>
            <person name="Arias T."/>
            <person name="Riano-Pachon D.M."/>
            <person name="Di Stilio V.S."/>
        </authorList>
    </citation>
    <scope>NUCLEOTIDE SEQUENCE [LARGE SCALE GENOMIC DNA]</scope>
    <source>
        <strain evidence="2">cv. WT478/WT964</strain>
        <tissue evidence="1">Leaves</tissue>
    </source>
</reference>
<dbReference type="AlphaFoldDB" id="A0A7J6X0B8"/>
<protein>
    <submittedName>
        <fullName evidence="1">Uncharacterized protein</fullName>
    </submittedName>
</protein>
<sequence length="63" mass="6948">MSGSSMTLIPIGVCSNTYTVDTEHQNAQRRGFTVQLPFIKGYVKEKLMSPASLLKKSQPTGHH</sequence>
<evidence type="ECO:0000313" key="2">
    <source>
        <dbReference type="Proteomes" id="UP000554482"/>
    </source>
</evidence>